<protein>
    <submittedName>
        <fullName evidence="1">Uncharacterized protein</fullName>
    </submittedName>
</protein>
<dbReference type="InterPro" id="IPR012672">
    <property type="entry name" value="T3SS_YscX"/>
</dbReference>
<name>A0A2H9TCF2_9ZZZZ</name>
<proteinExistence type="predicted"/>
<dbReference type="Pfam" id="PF09474">
    <property type="entry name" value="Type_III_YscX"/>
    <property type="match status" value="1"/>
</dbReference>
<dbReference type="EMBL" id="NSIT01000002">
    <property type="protein sequence ID" value="PJE80930.1"/>
    <property type="molecule type" value="Genomic_DNA"/>
</dbReference>
<dbReference type="AlphaFoldDB" id="A0A2H9TCF2"/>
<accession>A0A2H9TCF2</accession>
<reference evidence="1" key="1">
    <citation type="journal article" date="2017" name="Appl. Environ. Microbiol.">
        <title>Molecular characterization of an Endozoicomonas-like organism causing infection in king scallop Pecten maximus L.</title>
        <authorList>
            <person name="Cano I."/>
            <person name="van Aerle R."/>
            <person name="Ross S."/>
            <person name="Verner-Jeffreys D.W."/>
            <person name="Paley R.K."/>
            <person name="Rimmer G."/>
            <person name="Ryder D."/>
            <person name="Hooper P."/>
            <person name="Stone D."/>
            <person name="Feist S.W."/>
        </authorList>
    </citation>
    <scope>NUCLEOTIDE SEQUENCE</scope>
</reference>
<gene>
    <name evidence="1" type="ORF">CI610_00088</name>
</gene>
<organism evidence="1">
    <name type="scientific">invertebrate metagenome</name>
    <dbReference type="NCBI Taxonomy" id="1711999"/>
    <lineage>
        <taxon>unclassified sequences</taxon>
        <taxon>metagenomes</taxon>
        <taxon>organismal metagenomes</taxon>
    </lineage>
</organism>
<sequence length="124" mass="13932">MDAISFNNGLSSISRVNDDLKNGDFPKSKSTLKPNGDHVVAHFWKALDLGKTFEYREKQFALNISGMNQSLTPEEYFAMTDKTLSFMKRHEAIGPEIKKAMAVIAESKALQEELLMLRNVLLPA</sequence>
<comment type="caution">
    <text evidence="1">The sequence shown here is derived from an EMBL/GenBank/DDBJ whole genome shotgun (WGS) entry which is preliminary data.</text>
</comment>
<evidence type="ECO:0000313" key="1">
    <source>
        <dbReference type="EMBL" id="PJE80930.1"/>
    </source>
</evidence>